<keyword evidence="2" id="KW-1185">Reference proteome</keyword>
<sequence>MTNYCSINLLGVSGRFPLSGSSIWRLFNHVHATIVNDQQGWRGVQGWRHSANINEQSWVASSCMCPTREFSDTTGIVFRNVICMRITTTSKSKYYSDMHLDYLP</sequence>
<evidence type="ECO:0000313" key="2">
    <source>
        <dbReference type="Proteomes" id="UP000826661"/>
    </source>
</evidence>
<dbReference type="AlphaFoldDB" id="A0A8G0LLK2"/>
<proteinExistence type="predicted"/>
<name>A0A8G0LLK2_9HYPO</name>
<organism evidence="1 2">
    <name type="scientific">Trichoderma simmonsii</name>
    <dbReference type="NCBI Taxonomy" id="1491479"/>
    <lineage>
        <taxon>Eukaryota</taxon>
        <taxon>Fungi</taxon>
        <taxon>Dikarya</taxon>
        <taxon>Ascomycota</taxon>
        <taxon>Pezizomycotina</taxon>
        <taxon>Sordariomycetes</taxon>
        <taxon>Hypocreomycetidae</taxon>
        <taxon>Hypocreales</taxon>
        <taxon>Hypocreaceae</taxon>
        <taxon>Trichoderma</taxon>
    </lineage>
</organism>
<gene>
    <name evidence="1" type="ORF">H0G86_011431</name>
</gene>
<protein>
    <submittedName>
        <fullName evidence="1">Uncharacterized protein</fullName>
    </submittedName>
</protein>
<reference evidence="1 2" key="1">
    <citation type="journal article" date="2021" name="BMC Genomics">
        <title>Telomere-to-telomere genome assembly of asparaginase-producing Trichoderma simmonsii.</title>
        <authorList>
            <person name="Chung D."/>
            <person name="Kwon Y.M."/>
            <person name="Yang Y."/>
        </authorList>
    </citation>
    <scope>NUCLEOTIDE SEQUENCE [LARGE SCALE GENOMIC DNA]</scope>
    <source>
        <strain evidence="1 2">GH-Sj1</strain>
    </source>
</reference>
<evidence type="ECO:0000313" key="1">
    <source>
        <dbReference type="EMBL" id="QYT04529.1"/>
    </source>
</evidence>
<dbReference type="EMBL" id="CP075869">
    <property type="protein sequence ID" value="QYT04529.1"/>
    <property type="molecule type" value="Genomic_DNA"/>
</dbReference>
<accession>A0A8G0LLK2</accession>
<dbReference type="Proteomes" id="UP000826661">
    <property type="component" value="Chromosome VI"/>
</dbReference>